<dbReference type="Gene3D" id="2.160.20.10">
    <property type="entry name" value="Single-stranded right-handed beta-helix, Pectin lyase-like"/>
    <property type="match status" value="1"/>
</dbReference>
<dbReference type="Proteomes" id="UP000494135">
    <property type="component" value="Unassembled WGS sequence"/>
</dbReference>
<evidence type="ECO:0000256" key="1">
    <source>
        <dbReference type="SAM" id="MobiDB-lite"/>
    </source>
</evidence>
<dbReference type="SMART" id="SM00912">
    <property type="entry name" value="Haemagg_act"/>
    <property type="match status" value="1"/>
</dbReference>
<keyword evidence="2" id="KW-0732">Signal</keyword>
<dbReference type="Pfam" id="PF05860">
    <property type="entry name" value="TPS"/>
    <property type="match status" value="1"/>
</dbReference>
<evidence type="ECO:0000313" key="4">
    <source>
        <dbReference type="EMBL" id="CAB3762849.1"/>
    </source>
</evidence>
<reference evidence="4 5" key="1">
    <citation type="submission" date="2020-04" db="EMBL/GenBank/DDBJ databases">
        <authorList>
            <person name="De Canck E."/>
        </authorList>
    </citation>
    <scope>NUCLEOTIDE SEQUENCE [LARGE SCALE GENOMIC DNA]</scope>
    <source>
        <strain evidence="4 5">LMG 29660</strain>
    </source>
</reference>
<dbReference type="InterPro" id="IPR025157">
    <property type="entry name" value="Hemagglutinin_rpt"/>
</dbReference>
<name>A0A6J5E8J3_9BURK</name>
<dbReference type="InterPro" id="IPR012334">
    <property type="entry name" value="Pectin_lyas_fold"/>
</dbReference>
<evidence type="ECO:0000259" key="3">
    <source>
        <dbReference type="SMART" id="SM00912"/>
    </source>
</evidence>
<feature type="domain" description="Filamentous haemagglutinin FhaB/tRNA nuclease CdiA-like TPS" evidence="3">
    <location>
        <begin position="36"/>
        <end position="155"/>
    </location>
</feature>
<accession>A0A6J5E8J3</accession>
<proteinExistence type="predicted"/>
<dbReference type="SUPFAM" id="SSF51126">
    <property type="entry name" value="Pectin lyase-like"/>
    <property type="match status" value="1"/>
</dbReference>
<dbReference type="EMBL" id="CADIKG010000012">
    <property type="protein sequence ID" value="CAB3762849.1"/>
    <property type="molecule type" value="Genomic_DNA"/>
</dbReference>
<protein>
    <recommendedName>
        <fullName evidence="3">Filamentous haemagglutinin FhaB/tRNA nuclease CdiA-like TPS domain-containing protein</fullName>
    </recommendedName>
</protein>
<feature type="region of interest" description="Disordered" evidence="1">
    <location>
        <begin position="2856"/>
        <end position="2896"/>
    </location>
</feature>
<sequence>MTAFVLAVVLATMSIPAAAQINPAADGKGPSVSTTPSGVPLVQINRPSAAGVSDNHYSQFSTGSAGAILNNSPTSAQTQLAGWVPGNANLTSGAKIILNQVTGTSPSMLGGPLEVAGARAQVVIANGNGITCSGCGFINTNKAVLTTGTPVIDSAGNLSSFRVTGGTVSFTGSGMNASNVERVDVLARAVQLNAALYANQLNVVTGANQIDANTLAATPIAGTSVAPSFGLDVSQLGGMYAQRILLVGTEAGVGVNDGGTIAAQTGDLSLSTQGQLTVSGNINAAGNLNIAARSGVSNSGAIYGLQSTTVNSVGDIGNSGTIAGQNQVFVNGQNVSSAGTLAAGVNANGQVGTTGDLTVVAGNRLSANGQNLAGGNATLQAATIDLSGSKTAANGSLAISATTGDVNLTGATTQAGQQANIAAPGGTVRNDALSATQIAQITAQQITINAAALSNRGGSIQQTGTNNTAIQIAGVLDNTGGTITTNATDLAIHAGSIANAGGQIHLAGNGKLSVAAGALGNQAGSIGSNGALGINAASIDNTSGVLTSMGTATVASTGALTNVNGAIESSQGLAVTAGSANNTGGRIQSDDASGTTLQVAGQLTNAHAPGTTSGGLIGANGNTQVSAGAITNSGTISSAQQLDVTATQAVDNSAGVLAADGIAIRAGSIKNNGGTISQTGTAAGATIAATGAVDNSGGVIAANGPNATISSGALTNDQGAISHAGSGKLDIQTGAFSNQQGTIATNGDATLATGSATNSGTIEAQKTLQLTSSSLTNSGAVESVGALSVNAGAQLANAGGKILAGTSTAPTTLSVTAAEIDNSQGALGAGSVSLNATNLTNHGGSIVQSNPNGSATLNVANTLDNSNGGSIQVAATNLSLTPQILNNSGGTIAHAGNGVLTVQSDTVTNDGGFLGSNGATTINASTVSNRGGTLSAVGSTFVTGTNGVDNSALSGKSGYIGGASVAVGSQGAVNNTGSLIEAATGSASVNGQTVTNDAGVIRALGAAPVTVTAVGALSNRGGSIGGNRNVSVSGASIDNTSGTLAALGDLNATSESTLSNASGLVEAQGNINANAAGAISNQSGKIKAVGANSALTLSGSSIDNSNGAITNAGAGATALTAASTITNANPTGTASSGLIAGNGAVMLNAASLSNTQGGNVSAAGDLTLNTPSSVVNDGGTLAAGGSLTVNQPGATFSNVGGSVSGGNVALTTATLDNTRGAIANPAGGAGNVGIHTGTLTNTNGSIGSTQDLSVTANSLVGDGKIVGGRDATINLQGNYTYDAANQITANRNLTFSTTGTFTNSGTFSSAGNLTLNAANVVNQAGADIASGNAADPSAGATTINAAGGDINNAGRIEGNTVTTTSNTLENSGSMIGGTVTANANTLTNDGAAAIIAGTNGVNLWVPGTVNNQNGATIYSLGDVNIAANGAKDANGNLVNQTGTVNNLSSTIEANGNLNVSANQVNNVRQNIQTTTTTSTQTAKLLPLPWLHTGWAGASAPFQDVNTLIQSAYYLNPADIVSITPMVSPDGVLIQKVVVNMPANASAFQSAWGSYARPQSNGGTAWTDGQQQRLSTTSGQQVLYVQTVQNGQSNPDQAGGTAWPDHSLDTVANVYGSISYSSQYGDCTTNCVRLEVQSQYIDPNSQFLKGGSPNLSGSNLVEAERDATTTTTATTLAPGSGAPALMTSGGAMNLTIGTQLNNNNGTIAAGGNLNIDGQASNGSNAKIANTSTQLATTYSFSNRSGYGSVGGPQVPSTWVTWTNPTITLNTGVAGGTITSNQAVTINGGQISNTSVSATGGVTGASAQSLGLGSVSLTGSAGNGAVSAGTSVTTTSSVTGKTTATTVSGAVRNVDGARSSVLNPVLPSSGLYKVANSPGVNYFVQTDPRFTSYSNFISSDYMLNLLGINPMQTQKRLGDGFYETQLVQQQITSLTGRRYLPGYASDEDEYQKLMASGVATAKQFNLEPGVALTDAQMAALTHDIVWLVSETVTLPDGSKQTALVPQVYLAKTDDASLSPTGALIAGNTVAIHGTDVTNAAGTIAATKNALVVADNDIQNLGGLISGGNVGLQAGHDIVNQSLTNTETAKFANSTSSHTSIGAVGQIQATNNVVLMAGNSIRVEGAQVAAGGILGLSAGNGIDVGTVQTGSSVGARLDSQNTSTFKTTNQVGSTLSAGGNLGLVGGGDIGITGSNLTSTGDLTVASSGNVNITSASNSTSDSRHGANSKGWNSFDLSTQSNVGSALSAGGNATVLAGARQDTNGNLVLATDGGAPAKNLTLQGSSVVAGNNGQGMSVATLGATGDVNIGAAQDTTTFNSASHSSASHFLSHSTTDTSQQFTATHSTGSLVSGDTVAVTAGHDLNVQGSAVVGTNAVTLGAKNDVNITTSQDTVDSSSYYHTSKSGLMSSGGVGVTIGSQSLAQTDKSSSATNNASTIGASNGNVTINAGRNLGVTGSQIVAGGNVAMTGQNVTVNSAYDTYTDVQTQQARQAGLTVGLGGGVLQTGQTMVNDVRSGAASGDSRLMAVQGLAAAESAYQNRGAIGSTASALANGNGSQAANASGIQLQISVGSSQSNSSSSTSISTARGSSIIGNGNVSITATGAPGADGKAQAGTGDIVMTGATVQGKNVSLGANNNITLQAAQSTEQDTSSNSSSGWNAGVGIGVNSKGGAGISVFAGGSASHGNGNGSSVTQENTTVTASKNLTIKSGGDTTLSGAQISGDTVKADVGGNLTMTSLQDTSTYDSKQNSISGGASYTFGAGGFSGSLSANQTKINSNYASVNQQTGIIAGSGGFDVNVVGHTQLNGAEIASAAPADKNSLTTGSLGYTNIQNVMSYSGSSTGVSVGTGGPIGVTGGPQLSQTGDNASGTTSAAVSPATITVKSDQQTGKDSTAGLSRDTANANQTVQNTFNLQEVQNNLAFAQTFGKTATFAVAEATTQLVNNSNNPQLKALFGEGGAGRDALHAAVAAIGAALSGGNVAGAVGGSIAGDALQALAAPIIDQAVASLPAGAQDAARTILNSVVATAGGAAGGALAGGGSQGAIAGAGAAANNDVYNRQLHPDERKLISSAANTIATSQGKTAADQAKIAQYWTDMLTLVANADVDAQGQQQLNQTIAQLTQAAQASGNYQALLTFQQNLTTAQQIIKGMSGQTITGAGGPIVADDGVLKTFQATGSQFNDSSLFGTPGGTKTGLAIGETPSSAGVGSQYYVAPNGPTNQQLSAFTNDLVQQAGTPNGAATPAYPLETVVLGNMAGKVVAGALGAIFGDTAETVAAAVSKPSAAVPVRPVNNLFGQTLDGPIVTHTVGIQDGTLGESIGLQALKNETNLSFKALQNNSGHGADGVAIDSSSKTIWVAEVKSSQNGVGAAASAQGDPLTKLETWVGASQNQTGAWSAQPGSNGALAQSIRDALLDGYQVKGIQVQVGVPAPGATGATQISIKPWTN</sequence>
<evidence type="ECO:0000313" key="5">
    <source>
        <dbReference type="Proteomes" id="UP000494135"/>
    </source>
</evidence>
<dbReference type="NCBIfam" id="TIGR01901">
    <property type="entry name" value="adhes_NPXG"/>
    <property type="match status" value="1"/>
</dbReference>
<evidence type="ECO:0000256" key="2">
    <source>
        <dbReference type="SAM" id="SignalP"/>
    </source>
</evidence>
<feature type="chain" id="PRO_5026695439" description="Filamentous haemagglutinin FhaB/tRNA nuclease CdiA-like TPS domain-containing protein" evidence="2">
    <location>
        <begin position="20"/>
        <end position="3442"/>
    </location>
</feature>
<gene>
    <name evidence="4" type="ORF">LMG29660_04590</name>
</gene>
<dbReference type="GO" id="GO:0003824">
    <property type="term" value="F:catalytic activity"/>
    <property type="evidence" value="ECO:0007669"/>
    <property type="project" value="UniProtKB-ARBA"/>
</dbReference>
<dbReference type="Pfam" id="PF13332">
    <property type="entry name" value="Fil_haemagg_2"/>
    <property type="match status" value="3"/>
</dbReference>
<feature type="signal peptide" evidence="2">
    <location>
        <begin position="1"/>
        <end position="19"/>
    </location>
</feature>
<dbReference type="InterPro" id="IPR008638">
    <property type="entry name" value="FhaB/CdiA-like_TPS"/>
</dbReference>
<dbReference type="InterPro" id="IPR010069">
    <property type="entry name" value="CdiA_FHA1_rpt"/>
</dbReference>
<dbReference type="InterPro" id="IPR011050">
    <property type="entry name" value="Pectin_lyase_fold/virulence"/>
</dbReference>
<dbReference type="NCBIfam" id="TIGR01731">
    <property type="entry name" value="fil_hemag_20aa"/>
    <property type="match status" value="27"/>
</dbReference>
<organism evidence="4 5">
    <name type="scientific">Burkholderia puraquae</name>
    <dbReference type="NCBI Taxonomy" id="1904757"/>
    <lineage>
        <taxon>Bacteria</taxon>
        <taxon>Pseudomonadati</taxon>
        <taxon>Pseudomonadota</taxon>
        <taxon>Betaproteobacteria</taxon>
        <taxon>Burkholderiales</taxon>
        <taxon>Burkholderiaceae</taxon>
        <taxon>Burkholderia</taxon>
        <taxon>Burkholderia cepacia complex</taxon>
    </lineage>
</organism>